<evidence type="ECO:0000313" key="1">
    <source>
        <dbReference type="EMBL" id="SFA41273.1"/>
    </source>
</evidence>
<proteinExistence type="predicted"/>
<protein>
    <submittedName>
        <fullName evidence="1">Uncharacterized protein</fullName>
    </submittedName>
</protein>
<dbReference type="Proteomes" id="UP000198836">
    <property type="component" value="Unassembled WGS sequence"/>
</dbReference>
<sequence length="47" mass="5329">MMKSKKLPLKNTQIFANYQSSKMVGKRLNTDPTTVTNTIISSTHIFN</sequence>
<name>A0A1I0SPB2_9SPHI</name>
<dbReference type="AlphaFoldDB" id="A0A1I0SPB2"/>
<dbReference type="EMBL" id="FOJM01000002">
    <property type="protein sequence ID" value="SFA41273.1"/>
    <property type="molecule type" value="Genomic_DNA"/>
</dbReference>
<accession>A0A1I0SPB2</accession>
<keyword evidence="2" id="KW-1185">Reference proteome</keyword>
<dbReference type="STRING" id="332999.SAMN04488511_102286"/>
<gene>
    <name evidence="1" type="ORF">SAMN04488511_102286</name>
</gene>
<evidence type="ECO:0000313" key="2">
    <source>
        <dbReference type="Proteomes" id="UP000198836"/>
    </source>
</evidence>
<reference evidence="2" key="1">
    <citation type="submission" date="2016-10" db="EMBL/GenBank/DDBJ databases">
        <authorList>
            <person name="Varghese N."/>
            <person name="Submissions S."/>
        </authorList>
    </citation>
    <scope>NUCLEOTIDE SEQUENCE [LARGE SCALE GENOMIC DNA]</scope>
    <source>
        <strain evidence="2">DSM 18130</strain>
    </source>
</reference>
<organism evidence="1 2">
    <name type="scientific">Pedobacter suwonensis</name>
    <dbReference type="NCBI Taxonomy" id="332999"/>
    <lineage>
        <taxon>Bacteria</taxon>
        <taxon>Pseudomonadati</taxon>
        <taxon>Bacteroidota</taxon>
        <taxon>Sphingobacteriia</taxon>
        <taxon>Sphingobacteriales</taxon>
        <taxon>Sphingobacteriaceae</taxon>
        <taxon>Pedobacter</taxon>
    </lineage>
</organism>